<dbReference type="InterPro" id="IPR052602">
    <property type="entry name" value="Growth_transcription_reg"/>
</dbReference>
<keyword evidence="1" id="KW-0175">Coiled coil</keyword>
<dbReference type="RefSeq" id="XP_022656104.1">
    <property type="nucleotide sequence ID" value="XM_022800369.1"/>
</dbReference>
<sequence>MSSWFDTKSFASLAKSALSQAQKQIDKALEAVADEESDSDDSEVSGLDPFGSGWAIRKPKMKKEAQKGNATVLNSVMAKAGEGHLKQGDSSSGLLTEDKVNNSGLNSDEIVVTNQIRQEPNKPVVEANPVTSQIKATPDSVIGPVIVQVRSQKATDNTDRLSESSALLGETSSKGEDCQTGEEDASPTAIAASATMGTSSESVETTVQQGSDLDFSMLEEAKDETFVGVVAPTSPKSASPVCPSDSSGGSGGNSGDGETAASSDIEIISAINSTPSEALHHDQSALWDDALTDALRELSGEIGVGAAANATAALETLLHAREQKVMALSGDNARLTEDNEKLRERVAQLEARNLEACRNSSEQVQQLLAEGDKLAREVLEKANSLKRLRAKEREQDELVRKHTKNIDELNVQLERLRRSLSQKDVQEKLHIEQIRELKAAKITAADLKMQLDVAKSRCRELEERNAKVLMESKVMTASVEMSAQDQLRSGMAELKARHSEEIDSLRQKVAQLELQLKKAEVTISQNEQHGRGLRQEVLALQERNQELTESLALATAPYVRELDKMKTVCDNERKSFENEIVNLQRVVETLRQKTSDLEDRLKVMTKDKQVAEFECHVLSERMAELEKNLQEAKGAQLSVKTVDTATLEYIEVLKGQLVEREDAITKMNQSIELLRSRETSLQQKILTLERSVEFERQKSRLEGHEPRPVSPTASNRSSLASSVEFEKNDNYATFTANLNSPSVIDNMSSQLKLKDGQMQQLRVEVNQLKRSRDTLSNQMTEMTMELEKYKQAEVELADLPEKYEALLQMYGELVEKNDELRLDLEEARTAYRAQLQELTARLKRNNV</sequence>
<accession>A0A7M7JV12</accession>
<feature type="compositionally biased region" description="Basic and acidic residues" evidence="2">
    <location>
        <begin position="697"/>
        <end position="707"/>
    </location>
</feature>
<feature type="compositionally biased region" description="Acidic residues" evidence="2">
    <location>
        <begin position="32"/>
        <end position="43"/>
    </location>
</feature>
<evidence type="ECO:0000313" key="4">
    <source>
        <dbReference type="EnsemblMetazoa" id="XP_022656103"/>
    </source>
</evidence>
<evidence type="ECO:0000256" key="1">
    <source>
        <dbReference type="SAM" id="Coils"/>
    </source>
</evidence>
<proteinExistence type="predicted"/>
<feature type="compositionally biased region" description="Polar residues" evidence="2">
    <location>
        <begin position="711"/>
        <end position="721"/>
    </location>
</feature>
<dbReference type="PANTHER" id="PTHR46515:SF1">
    <property type="entry name" value="TATA ELEMENT MODULATORY FACTOR"/>
    <property type="match status" value="1"/>
</dbReference>
<dbReference type="GO" id="GO:0005794">
    <property type="term" value="C:Golgi apparatus"/>
    <property type="evidence" value="ECO:0007669"/>
    <property type="project" value="TreeGrafter"/>
</dbReference>
<dbReference type="EnsemblMetazoa" id="XM_022800371">
    <property type="protein sequence ID" value="XP_022656106"/>
    <property type="gene ID" value="LOC111248286"/>
</dbReference>
<dbReference type="FunCoup" id="A0A7M7JV12">
    <property type="interactions" value="1661"/>
</dbReference>
<dbReference type="InParanoid" id="A0A7M7JV12"/>
<feature type="region of interest" description="Disordered" evidence="2">
    <location>
        <begin position="151"/>
        <end position="187"/>
    </location>
</feature>
<dbReference type="InterPro" id="IPR022091">
    <property type="entry name" value="TMF_TATA-bd"/>
</dbReference>
<protein>
    <recommendedName>
        <fullName evidence="3">TATA element modulatory factor 1 TATA binding domain-containing protein</fullName>
    </recommendedName>
</protein>
<dbReference type="Pfam" id="PF12325">
    <property type="entry name" value="TMF_TATA_bd"/>
    <property type="match status" value="1"/>
</dbReference>
<dbReference type="OrthoDB" id="6424857at2759"/>
<evidence type="ECO:0000313" key="5">
    <source>
        <dbReference type="Proteomes" id="UP000594260"/>
    </source>
</evidence>
<dbReference type="EnsemblMetazoa" id="XM_022800369">
    <property type="protein sequence ID" value="XP_022656104"/>
    <property type="gene ID" value="LOC111248286"/>
</dbReference>
<keyword evidence="5" id="KW-1185">Reference proteome</keyword>
<evidence type="ECO:0000259" key="3">
    <source>
        <dbReference type="Pfam" id="PF12325"/>
    </source>
</evidence>
<feature type="coiled-coil region" evidence="1">
    <location>
        <begin position="751"/>
        <end position="841"/>
    </location>
</feature>
<feature type="region of interest" description="Disordered" evidence="2">
    <location>
        <begin position="24"/>
        <end position="69"/>
    </location>
</feature>
<feature type="region of interest" description="Disordered" evidence="2">
    <location>
        <begin position="81"/>
        <end position="129"/>
    </location>
</feature>
<feature type="region of interest" description="Disordered" evidence="2">
    <location>
        <begin position="697"/>
        <end position="721"/>
    </location>
</feature>
<dbReference type="GeneID" id="111248286"/>
<feature type="region of interest" description="Disordered" evidence="2">
    <location>
        <begin position="231"/>
        <end position="260"/>
    </location>
</feature>
<reference evidence="4" key="1">
    <citation type="submission" date="2021-01" db="UniProtKB">
        <authorList>
            <consortium name="EnsemblMetazoa"/>
        </authorList>
    </citation>
    <scope>IDENTIFICATION</scope>
</reference>
<dbReference type="RefSeq" id="XP_022656106.1">
    <property type="nucleotide sequence ID" value="XM_022800371.1"/>
</dbReference>
<dbReference type="PANTHER" id="PTHR46515">
    <property type="entry name" value="TATA ELEMENT MODULATORY FACTOR TMF1"/>
    <property type="match status" value="1"/>
</dbReference>
<dbReference type="EnsemblMetazoa" id="XM_022800368">
    <property type="protein sequence ID" value="XP_022656103"/>
    <property type="gene ID" value="LOC111248286"/>
</dbReference>
<dbReference type="KEGG" id="vde:111248286"/>
<feature type="coiled-coil region" evidence="1">
    <location>
        <begin position="325"/>
        <end position="471"/>
    </location>
</feature>
<dbReference type="RefSeq" id="XP_022656103.1">
    <property type="nucleotide sequence ID" value="XM_022800368.1"/>
</dbReference>
<feature type="coiled-coil region" evidence="1">
    <location>
        <begin position="495"/>
        <end position="529"/>
    </location>
</feature>
<evidence type="ECO:0000256" key="2">
    <source>
        <dbReference type="SAM" id="MobiDB-lite"/>
    </source>
</evidence>
<dbReference type="Proteomes" id="UP000594260">
    <property type="component" value="Unplaced"/>
</dbReference>
<feature type="coiled-coil region" evidence="1">
    <location>
        <begin position="573"/>
        <end position="635"/>
    </location>
</feature>
<name>A0A7M7JV12_VARDE</name>
<organism evidence="4 5">
    <name type="scientific">Varroa destructor</name>
    <name type="common">Honeybee mite</name>
    <dbReference type="NCBI Taxonomy" id="109461"/>
    <lineage>
        <taxon>Eukaryota</taxon>
        <taxon>Metazoa</taxon>
        <taxon>Ecdysozoa</taxon>
        <taxon>Arthropoda</taxon>
        <taxon>Chelicerata</taxon>
        <taxon>Arachnida</taxon>
        <taxon>Acari</taxon>
        <taxon>Parasitiformes</taxon>
        <taxon>Mesostigmata</taxon>
        <taxon>Gamasina</taxon>
        <taxon>Dermanyssoidea</taxon>
        <taxon>Varroidae</taxon>
        <taxon>Varroa</taxon>
    </lineage>
</organism>
<dbReference type="GO" id="GO:0005783">
    <property type="term" value="C:endoplasmic reticulum"/>
    <property type="evidence" value="ECO:0007669"/>
    <property type="project" value="TreeGrafter"/>
</dbReference>
<dbReference type="EnsemblMetazoa" id="XM_022800367">
    <property type="protein sequence ID" value="XP_022656102"/>
    <property type="gene ID" value="LOC111248286"/>
</dbReference>
<feature type="domain" description="TATA element modulatory factor 1 TATA binding" evidence="3">
    <location>
        <begin position="738"/>
        <end position="838"/>
    </location>
</feature>
<dbReference type="RefSeq" id="XP_022656102.1">
    <property type="nucleotide sequence ID" value="XM_022800367.1"/>
</dbReference>
<dbReference type="AlphaFoldDB" id="A0A7M7JV12"/>
<feature type="compositionally biased region" description="Polar residues" evidence="2">
    <location>
        <begin position="101"/>
        <end position="118"/>
    </location>
</feature>